<dbReference type="GO" id="GO:0003983">
    <property type="term" value="F:UTP:glucose-1-phosphate uridylyltransferase activity"/>
    <property type="evidence" value="ECO:0007669"/>
    <property type="project" value="UniProtKB-EC"/>
</dbReference>
<sequence>MAVADGPPLLLFLSPDCKGELINESVNKVRNGLTSLDLNVMQIVNLNSKYGCKVPLVLMNTFNTHDDTLTEHFL</sequence>
<evidence type="ECO:0000256" key="5">
    <source>
        <dbReference type="ARBA" id="ARBA00048128"/>
    </source>
</evidence>
<keyword evidence="7" id="KW-1185">Reference proteome</keyword>
<comment type="catalytic activity">
    <reaction evidence="5">
        <text>alpha-D-glucose 1-phosphate + UTP + H(+) = UDP-alpha-D-glucose + diphosphate</text>
        <dbReference type="Rhea" id="RHEA:19889"/>
        <dbReference type="ChEBI" id="CHEBI:15378"/>
        <dbReference type="ChEBI" id="CHEBI:33019"/>
        <dbReference type="ChEBI" id="CHEBI:46398"/>
        <dbReference type="ChEBI" id="CHEBI:58601"/>
        <dbReference type="ChEBI" id="CHEBI:58885"/>
        <dbReference type="EC" id="2.7.7.9"/>
    </reaction>
</comment>
<evidence type="ECO:0000256" key="2">
    <source>
        <dbReference type="ARBA" id="ARBA00012415"/>
    </source>
</evidence>
<dbReference type="Pfam" id="PF01704">
    <property type="entry name" value="UDPGP"/>
    <property type="match status" value="1"/>
</dbReference>
<dbReference type="PANTHER" id="PTHR43511">
    <property type="match status" value="1"/>
</dbReference>
<comment type="similarity">
    <text evidence="1">Belongs to the UDPGP type 1 family.</text>
</comment>
<gene>
    <name evidence="6" type="ORF">RND81_01G084600</name>
</gene>
<evidence type="ECO:0000256" key="1">
    <source>
        <dbReference type="ARBA" id="ARBA00010401"/>
    </source>
</evidence>
<accession>A0AAW1NDZ3</accession>
<dbReference type="Proteomes" id="UP001443914">
    <property type="component" value="Unassembled WGS sequence"/>
</dbReference>
<organism evidence="6 7">
    <name type="scientific">Saponaria officinalis</name>
    <name type="common">Common soapwort</name>
    <name type="synonym">Lychnis saponaria</name>
    <dbReference type="NCBI Taxonomy" id="3572"/>
    <lineage>
        <taxon>Eukaryota</taxon>
        <taxon>Viridiplantae</taxon>
        <taxon>Streptophyta</taxon>
        <taxon>Embryophyta</taxon>
        <taxon>Tracheophyta</taxon>
        <taxon>Spermatophyta</taxon>
        <taxon>Magnoliopsida</taxon>
        <taxon>eudicotyledons</taxon>
        <taxon>Gunneridae</taxon>
        <taxon>Pentapetalae</taxon>
        <taxon>Caryophyllales</taxon>
        <taxon>Caryophyllaceae</taxon>
        <taxon>Caryophylleae</taxon>
        <taxon>Saponaria</taxon>
    </lineage>
</organism>
<dbReference type="Gene3D" id="3.90.550.10">
    <property type="entry name" value="Spore Coat Polysaccharide Biosynthesis Protein SpsA, Chain A"/>
    <property type="match status" value="1"/>
</dbReference>
<dbReference type="EC" id="2.7.7.9" evidence="2"/>
<reference evidence="6" key="1">
    <citation type="submission" date="2024-03" db="EMBL/GenBank/DDBJ databases">
        <title>WGS assembly of Saponaria officinalis var. Norfolk2.</title>
        <authorList>
            <person name="Jenkins J."/>
            <person name="Shu S."/>
            <person name="Grimwood J."/>
            <person name="Barry K."/>
            <person name="Goodstein D."/>
            <person name="Schmutz J."/>
            <person name="Leebens-Mack J."/>
            <person name="Osbourn A."/>
        </authorList>
    </citation>
    <scope>NUCLEOTIDE SEQUENCE [LARGE SCALE GENOMIC DNA]</scope>
    <source>
        <strain evidence="6">JIC</strain>
    </source>
</reference>
<evidence type="ECO:0000256" key="4">
    <source>
        <dbReference type="ARBA" id="ARBA00022695"/>
    </source>
</evidence>
<protein>
    <recommendedName>
        <fullName evidence="2">UTP--glucose-1-phosphate uridylyltransferase</fullName>
        <ecNumber evidence="2">2.7.7.9</ecNumber>
    </recommendedName>
</protein>
<dbReference type="AlphaFoldDB" id="A0AAW1NDZ3"/>
<evidence type="ECO:0000313" key="6">
    <source>
        <dbReference type="EMBL" id="KAK9756253.1"/>
    </source>
</evidence>
<evidence type="ECO:0000313" key="7">
    <source>
        <dbReference type="Proteomes" id="UP001443914"/>
    </source>
</evidence>
<proteinExistence type="inferred from homology"/>
<dbReference type="InterPro" id="IPR016267">
    <property type="entry name" value="UDPGP_trans"/>
</dbReference>
<dbReference type="InterPro" id="IPR002618">
    <property type="entry name" value="UDPGP_fam"/>
</dbReference>
<evidence type="ECO:0000256" key="3">
    <source>
        <dbReference type="ARBA" id="ARBA00022679"/>
    </source>
</evidence>
<name>A0AAW1NDZ3_SAPOF</name>
<keyword evidence="4" id="KW-0548">Nucleotidyltransferase</keyword>
<dbReference type="EMBL" id="JBDFQZ010000001">
    <property type="protein sequence ID" value="KAK9756253.1"/>
    <property type="molecule type" value="Genomic_DNA"/>
</dbReference>
<dbReference type="GO" id="GO:0006011">
    <property type="term" value="P:UDP-alpha-D-glucose metabolic process"/>
    <property type="evidence" value="ECO:0007669"/>
    <property type="project" value="InterPro"/>
</dbReference>
<comment type="caution">
    <text evidence="6">The sequence shown here is derived from an EMBL/GenBank/DDBJ whole genome shotgun (WGS) entry which is preliminary data.</text>
</comment>
<keyword evidence="3" id="KW-0808">Transferase</keyword>
<dbReference type="InterPro" id="IPR029044">
    <property type="entry name" value="Nucleotide-diphossugar_trans"/>
</dbReference>